<dbReference type="InterPro" id="IPR050194">
    <property type="entry name" value="Glycosyltransferase_grp1"/>
</dbReference>
<dbReference type="PANTHER" id="PTHR45947:SF3">
    <property type="entry name" value="SULFOQUINOVOSYL TRANSFERASE SQD2"/>
    <property type="match status" value="1"/>
</dbReference>
<accession>A0ABU8D0P4</accession>
<proteinExistence type="predicted"/>
<dbReference type="PANTHER" id="PTHR45947">
    <property type="entry name" value="SULFOQUINOVOSYL TRANSFERASE SQD2"/>
    <property type="match status" value="1"/>
</dbReference>
<feature type="domain" description="Glycosyltransferase subfamily 4-like N-terminal" evidence="1">
    <location>
        <begin position="46"/>
        <end position="152"/>
    </location>
</feature>
<gene>
    <name evidence="2" type="ORF">V2J18_03440</name>
</gene>
<evidence type="ECO:0000313" key="3">
    <source>
        <dbReference type="Proteomes" id="UP001387215"/>
    </source>
</evidence>
<name>A0ABU8D0P4_9GAMM</name>
<dbReference type="EC" id="2.4.-.-" evidence="2"/>
<keyword evidence="3" id="KW-1185">Reference proteome</keyword>
<dbReference type="Pfam" id="PF13692">
    <property type="entry name" value="Glyco_trans_1_4"/>
    <property type="match status" value="1"/>
</dbReference>
<dbReference type="SUPFAM" id="SSF53756">
    <property type="entry name" value="UDP-Glycosyltransferase/glycogen phosphorylase"/>
    <property type="match status" value="1"/>
</dbReference>
<dbReference type="EMBL" id="JBANDL010000002">
    <property type="protein sequence ID" value="MEI2453727.1"/>
    <property type="molecule type" value="Genomic_DNA"/>
</dbReference>
<evidence type="ECO:0000259" key="1">
    <source>
        <dbReference type="Pfam" id="PF13439"/>
    </source>
</evidence>
<dbReference type="GO" id="GO:0016757">
    <property type="term" value="F:glycosyltransferase activity"/>
    <property type="evidence" value="ECO:0007669"/>
    <property type="project" value="UniProtKB-KW"/>
</dbReference>
<dbReference type="Pfam" id="PF13439">
    <property type="entry name" value="Glyco_transf_4"/>
    <property type="match status" value="1"/>
</dbReference>
<keyword evidence="2" id="KW-0808">Transferase</keyword>
<dbReference type="InterPro" id="IPR028098">
    <property type="entry name" value="Glyco_trans_4-like_N"/>
</dbReference>
<dbReference type="Proteomes" id="UP001387215">
    <property type="component" value="Unassembled WGS sequence"/>
</dbReference>
<reference evidence="2 3" key="1">
    <citation type="submission" date="2024-02" db="EMBL/GenBank/DDBJ databases">
        <title>Lysobacter Genome Sequencing and Mining.</title>
        <authorList>
            <person name="Bierman J."/>
            <person name="Walker M.C."/>
        </authorList>
    </citation>
    <scope>NUCLEOTIDE SEQUENCE [LARGE SCALE GENOMIC DNA]</scope>
    <source>
        <strain evidence="2 3">PB6250</strain>
    </source>
</reference>
<sequence length="349" mass="38952">MKSVWYLSRKFPPSQGGMQRLSFHIADQLRARSPVTVVKWGRGQWGVPWFVLWASMRLVWGLGRGEVRLLLLGDPALSALAWPARWMGVPTAVVVHGLDIAFPAGWYQSYLRRHFDRRFDRYICISRHVGGMLRERGVASDRHTLIHPGVDTLPPSGTERDPQSPVRLLILGRLVRRKGALWFLREVMPRLLERALPVTLDIVGDGPDRAALATAISELDLRATVSLHGAVDESVKLGLLARCDLVLMPNIRAPGDPEGFGLVALEAGVSERYVLAADLEGLRDAISEPHNGRLLPSQDGAEWCATIAKLCADRDALRALGRQAREFVGLHHSWSEMGRRYHECLNELL</sequence>
<dbReference type="CDD" id="cd03801">
    <property type="entry name" value="GT4_PimA-like"/>
    <property type="match status" value="1"/>
</dbReference>
<dbReference type="Gene3D" id="3.40.50.2000">
    <property type="entry name" value="Glycogen Phosphorylase B"/>
    <property type="match status" value="2"/>
</dbReference>
<organism evidence="2 3">
    <name type="scientific">Lysobacter firmicutimachus</name>
    <dbReference type="NCBI Taxonomy" id="1792846"/>
    <lineage>
        <taxon>Bacteria</taxon>
        <taxon>Pseudomonadati</taxon>
        <taxon>Pseudomonadota</taxon>
        <taxon>Gammaproteobacteria</taxon>
        <taxon>Lysobacterales</taxon>
        <taxon>Lysobacteraceae</taxon>
        <taxon>Lysobacter</taxon>
    </lineage>
</organism>
<dbReference type="RefSeq" id="WP_064748039.1">
    <property type="nucleotide sequence ID" value="NZ_JBANDL010000002.1"/>
</dbReference>
<evidence type="ECO:0000313" key="2">
    <source>
        <dbReference type="EMBL" id="MEI2453727.1"/>
    </source>
</evidence>
<protein>
    <submittedName>
        <fullName evidence="2">Glycosyltransferase family 4 protein</fullName>
        <ecNumber evidence="2">2.4.-.-</ecNumber>
    </submittedName>
</protein>
<keyword evidence="2" id="KW-0328">Glycosyltransferase</keyword>
<comment type="caution">
    <text evidence="2">The sequence shown here is derived from an EMBL/GenBank/DDBJ whole genome shotgun (WGS) entry which is preliminary data.</text>
</comment>